<organism evidence="3 4">
    <name type="scientific">Ramlibacter monticola</name>
    <dbReference type="NCBI Taxonomy" id="1926872"/>
    <lineage>
        <taxon>Bacteria</taxon>
        <taxon>Pseudomonadati</taxon>
        <taxon>Pseudomonadota</taxon>
        <taxon>Betaproteobacteria</taxon>
        <taxon>Burkholderiales</taxon>
        <taxon>Comamonadaceae</taxon>
        <taxon>Ramlibacter</taxon>
    </lineage>
</organism>
<evidence type="ECO:0000256" key="2">
    <source>
        <dbReference type="SAM" id="SignalP"/>
    </source>
</evidence>
<dbReference type="InterPro" id="IPR010869">
    <property type="entry name" value="DUF1501"/>
</dbReference>
<dbReference type="PROSITE" id="PS51318">
    <property type="entry name" value="TAT"/>
    <property type="match status" value="1"/>
</dbReference>
<dbReference type="PANTHER" id="PTHR43737:SF1">
    <property type="entry name" value="DUF1501 DOMAIN-CONTAINING PROTEIN"/>
    <property type="match status" value="1"/>
</dbReference>
<proteinExistence type="predicted"/>
<name>A0A937CTG8_9BURK</name>
<feature type="chain" id="PRO_5037658054" evidence="2">
    <location>
        <begin position="27"/>
        <end position="407"/>
    </location>
</feature>
<keyword evidence="4" id="KW-1185">Reference proteome</keyword>
<sequence>MDTRRRALLQWAAGAAAASGIRLAFAAPEPAPGRLVVVLLRGGMDGLSLVVPHADPAYYANRSGIALARPGEADGVLPLDKLFGLHPAAAALLPWWDAKQLAFVQASGSADPSRSHFDAQDHMETGTPGRKGTRDGWMNRLAAVLGATAPTAEARRMLAFSLGPTMPRILQGDAAVASMESGPRPQGPVAESQATAAFSALYDDADPLGRSMQQLTTARREMQAALGSDDAKADAGALSLAGLARDTSRLGRLMAADPRVRLAFVPVAGWDTHVNQGSARGLLAGKFTLLAGALDALARGLGDHLRETTVVVLSEFGRTVRQNGNLGTDHGHGNVALLLGAGVRGGKVHGEWPGLETAALYEGRDLAVTTDFRALLAEILEQRFRLGDRALASVLPEAPAQRIHAVA</sequence>
<dbReference type="RefSeq" id="WP_201674902.1">
    <property type="nucleotide sequence ID" value="NZ_JAEQNE010000003.1"/>
</dbReference>
<accession>A0A937CTG8</accession>
<dbReference type="Pfam" id="PF07394">
    <property type="entry name" value="DUF1501"/>
    <property type="match status" value="1"/>
</dbReference>
<protein>
    <submittedName>
        <fullName evidence="3">DUF1501 domain-containing protein</fullName>
    </submittedName>
</protein>
<dbReference type="Proteomes" id="UP000599109">
    <property type="component" value="Unassembled WGS sequence"/>
</dbReference>
<feature type="signal peptide" evidence="2">
    <location>
        <begin position="1"/>
        <end position="26"/>
    </location>
</feature>
<dbReference type="AlphaFoldDB" id="A0A937CTG8"/>
<feature type="compositionally biased region" description="Basic and acidic residues" evidence="1">
    <location>
        <begin position="113"/>
        <end position="124"/>
    </location>
</feature>
<gene>
    <name evidence="3" type="ORF">JJ685_14095</name>
</gene>
<reference evidence="3 4" key="1">
    <citation type="journal article" date="2017" name="Int. J. Syst. Evol. Microbiol.">
        <title>Ramlibacter monticola sp. nov., isolated from forest soil.</title>
        <authorList>
            <person name="Chaudhary D.K."/>
            <person name="Kim J."/>
        </authorList>
    </citation>
    <scope>NUCLEOTIDE SEQUENCE [LARGE SCALE GENOMIC DNA]</scope>
    <source>
        <strain evidence="3 4">KACC 19175</strain>
    </source>
</reference>
<dbReference type="InterPro" id="IPR006311">
    <property type="entry name" value="TAT_signal"/>
</dbReference>
<dbReference type="PANTHER" id="PTHR43737">
    <property type="entry name" value="BLL7424 PROTEIN"/>
    <property type="match status" value="1"/>
</dbReference>
<evidence type="ECO:0000313" key="3">
    <source>
        <dbReference type="EMBL" id="MBL0392266.1"/>
    </source>
</evidence>
<evidence type="ECO:0000256" key="1">
    <source>
        <dbReference type="SAM" id="MobiDB-lite"/>
    </source>
</evidence>
<dbReference type="EMBL" id="JAEQNE010000003">
    <property type="protein sequence ID" value="MBL0392266.1"/>
    <property type="molecule type" value="Genomic_DNA"/>
</dbReference>
<evidence type="ECO:0000313" key="4">
    <source>
        <dbReference type="Proteomes" id="UP000599109"/>
    </source>
</evidence>
<comment type="caution">
    <text evidence="3">The sequence shown here is derived from an EMBL/GenBank/DDBJ whole genome shotgun (WGS) entry which is preliminary data.</text>
</comment>
<feature type="region of interest" description="Disordered" evidence="1">
    <location>
        <begin position="112"/>
        <end position="135"/>
    </location>
</feature>
<keyword evidence="2" id="KW-0732">Signal</keyword>